<dbReference type="EMBL" id="PVQB02000231">
    <property type="protein sequence ID" value="KAF4340679.1"/>
    <property type="molecule type" value="Genomic_DNA"/>
</dbReference>
<feature type="compositionally biased region" description="Basic and acidic residues" evidence="1">
    <location>
        <begin position="233"/>
        <end position="243"/>
    </location>
</feature>
<organism evidence="2 3">
    <name type="scientific">Fusarium beomiforme</name>
    <dbReference type="NCBI Taxonomy" id="44412"/>
    <lineage>
        <taxon>Eukaryota</taxon>
        <taxon>Fungi</taxon>
        <taxon>Dikarya</taxon>
        <taxon>Ascomycota</taxon>
        <taxon>Pezizomycotina</taxon>
        <taxon>Sordariomycetes</taxon>
        <taxon>Hypocreomycetidae</taxon>
        <taxon>Hypocreales</taxon>
        <taxon>Nectriaceae</taxon>
        <taxon>Fusarium</taxon>
        <taxon>Fusarium burgessii species complex</taxon>
    </lineage>
</organism>
<dbReference type="Proteomes" id="UP000730481">
    <property type="component" value="Unassembled WGS sequence"/>
</dbReference>
<evidence type="ECO:0000313" key="3">
    <source>
        <dbReference type="Proteomes" id="UP000730481"/>
    </source>
</evidence>
<feature type="compositionally biased region" description="Basic residues" evidence="1">
    <location>
        <begin position="1"/>
        <end position="11"/>
    </location>
</feature>
<reference evidence="2" key="2">
    <citation type="submission" date="2020-02" db="EMBL/GenBank/DDBJ databases">
        <title>Identification and distribution of gene clusters putatively required for synthesis of sphingolipid metabolism inhibitors in phylogenetically diverse species of the filamentous fungus Fusarium.</title>
        <authorList>
            <person name="Kim H.-S."/>
            <person name="Busman M."/>
            <person name="Brown D.W."/>
            <person name="Divon H."/>
            <person name="Uhlig S."/>
            <person name="Proctor R.H."/>
        </authorList>
    </citation>
    <scope>NUCLEOTIDE SEQUENCE</scope>
    <source>
        <strain evidence="2">NRRL 25174</strain>
    </source>
</reference>
<gene>
    <name evidence="2" type="ORF">FBEOM_5395</name>
</gene>
<sequence>MPPPHRLPHRQCKSEEPQNTGTFQAPWVGGYAETKDRHAYMFAYLNWMRGETREVEELFVKSFSVYERGRFFDFVVHLWVWLIWLKDMSPLPEFPWVYSGGAPQPRKKNYWKNKTKELQTEILQRLGPFHSMRRNRMFRDVSSLFCIESLLCVDKPVTKNERGDEVFPGTWPDEQESRDVPSSCLDQDTDLSPNLSMQECSSPILEPGDICISSSIYQNHSSVAQESNQSQREGGHSESERRNPVPNQPSCQQLRISPLENTRSVLSASFERFSNMSARLYCVEDENFDVQTIAWLLIALGDDDSRQCLFYFLDNASMGIWYCLGDVVSQSLRLLTELGSSQEACVTHGLLCKRVMVVEGELGSRRLKFQRVQRDE</sequence>
<proteinExistence type="predicted"/>
<feature type="region of interest" description="Disordered" evidence="1">
    <location>
        <begin position="222"/>
        <end position="252"/>
    </location>
</feature>
<evidence type="ECO:0000256" key="1">
    <source>
        <dbReference type="SAM" id="MobiDB-lite"/>
    </source>
</evidence>
<feature type="region of interest" description="Disordered" evidence="1">
    <location>
        <begin position="1"/>
        <end position="21"/>
    </location>
</feature>
<name>A0A9P5DZN5_9HYPO</name>
<dbReference type="AlphaFoldDB" id="A0A9P5DZN5"/>
<protein>
    <submittedName>
        <fullName evidence="2">Uncharacterized protein</fullName>
    </submittedName>
</protein>
<feature type="region of interest" description="Disordered" evidence="1">
    <location>
        <begin position="163"/>
        <end position="199"/>
    </location>
</feature>
<reference evidence="2" key="1">
    <citation type="journal article" date="2017" name="Mycologia">
        <title>Fusarium algeriense, sp. nov., a novel toxigenic crown rot pathogen of durum wheat from Algeria is nested in the Fusarium burgessii species complex.</title>
        <authorList>
            <person name="Laraba I."/>
            <person name="Keddad A."/>
            <person name="Boureghda H."/>
            <person name="Abdallah N."/>
            <person name="Vaughan M.M."/>
            <person name="Proctor R.H."/>
            <person name="Busman M."/>
            <person name="O'Donnell K."/>
        </authorList>
    </citation>
    <scope>NUCLEOTIDE SEQUENCE</scope>
    <source>
        <strain evidence="2">NRRL 25174</strain>
    </source>
</reference>
<feature type="compositionally biased region" description="Polar residues" evidence="1">
    <location>
        <begin position="184"/>
        <end position="199"/>
    </location>
</feature>
<evidence type="ECO:0000313" key="2">
    <source>
        <dbReference type="EMBL" id="KAF4340679.1"/>
    </source>
</evidence>
<accession>A0A9P5DZN5</accession>
<comment type="caution">
    <text evidence="2">The sequence shown here is derived from an EMBL/GenBank/DDBJ whole genome shotgun (WGS) entry which is preliminary data.</text>
</comment>
<dbReference type="OrthoDB" id="5086035at2759"/>
<feature type="compositionally biased region" description="Polar residues" evidence="1">
    <location>
        <begin position="222"/>
        <end position="232"/>
    </location>
</feature>
<keyword evidence="3" id="KW-1185">Reference proteome</keyword>